<dbReference type="EMBL" id="LWCA01001258">
    <property type="protein sequence ID" value="OAF65518.1"/>
    <property type="molecule type" value="Genomic_DNA"/>
</dbReference>
<feature type="region of interest" description="Disordered" evidence="1">
    <location>
        <begin position="24"/>
        <end position="48"/>
    </location>
</feature>
<feature type="compositionally biased region" description="Polar residues" evidence="1">
    <location>
        <begin position="24"/>
        <end position="47"/>
    </location>
</feature>
<accession>A0A177AU09</accession>
<evidence type="ECO:0000313" key="2">
    <source>
        <dbReference type="EMBL" id="OAF65518.1"/>
    </source>
</evidence>
<reference evidence="2 3" key="1">
    <citation type="submission" date="2016-04" db="EMBL/GenBank/DDBJ databases">
        <title>The genome of Intoshia linei affirms orthonectids as highly simplified spiralians.</title>
        <authorList>
            <person name="Mikhailov K.V."/>
            <person name="Slusarev G.S."/>
            <person name="Nikitin M.A."/>
            <person name="Logacheva M.D."/>
            <person name="Penin A."/>
            <person name="Aleoshin V."/>
            <person name="Panchin Y.V."/>
        </authorList>
    </citation>
    <scope>NUCLEOTIDE SEQUENCE [LARGE SCALE GENOMIC DNA]</scope>
    <source>
        <strain evidence="2">Intl2013</strain>
        <tissue evidence="2">Whole animal</tissue>
    </source>
</reference>
<evidence type="ECO:0000313" key="3">
    <source>
        <dbReference type="Proteomes" id="UP000078046"/>
    </source>
</evidence>
<feature type="non-terminal residue" evidence="2">
    <location>
        <position position="1"/>
    </location>
</feature>
<protein>
    <submittedName>
        <fullName evidence="2">Uncharacterized protein</fullName>
    </submittedName>
</protein>
<proteinExistence type="predicted"/>
<dbReference type="Proteomes" id="UP000078046">
    <property type="component" value="Unassembled WGS sequence"/>
</dbReference>
<organism evidence="2 3">
    <name type="scientific">Intoshia linei</name>
    <dbReference type="NCBI Taxonomy" id="1819745"/>
    <lineage>
        <taxon>Eukaryota</taxon>
        <taxon>Metazoa</taxon>
        <taxon>Spiralia</taxon>
        <taxon>Lophotrochozoa</taxon>
        <taxon>Mesozoa</taxon>
        <taxon>Orthonectida</taxon>
        <taxon>Rhopaluridae</taxon>
        <taxon>Intoshia</taxon>
    </lineage>
</organism>
<gene>
    <name evidence="2" type="ORF">A3Q56_06765</name>
</gene>
<name>A0A177AU09_9BILA</name>
<keyword evidence="3" id="KW-1185">Reference proteome</keyword>
<comment type="caution">
    <text evidence="2">The sequence shown here is derived from an EMBL/GenBank/DDBJ whole genome shotgun (WGS) entry which is preliminary data.</text>
</comment>
<evidence type="ECO:0000256" key="1">
    <source>
        <dbReference type="SAM" id="MobiDB-lite"/>
    </source>
</evidence>
<sequence>NQDTNVANHTTLNDSIIQETNSDHVNPASLANNDKTNSSLSPTSPVSTRKKYDDFYTGSNYIVTLEPASTILVAADQSSDSDLEDILSVRPQMKLWRLPTTSREKIKKEIDTVLSEYSDTRCAAVRSKLDDIFANYNDI</sequence>
<dbReference type="AlphaFoldDB" id="A0A177AU09"/>